<dbReference type="InterPro" id="IPR000064">
    <property type="entry name" value="NLP_P60_dom"/>
</dbReference>
<feature type="chain" id="PRO_5039385115" evidence="5">
    <location>
        <begin position="27"/>
        <end position="368"/>
    </location>
</feature>
<dbReference type="InterPro" id="IPR038765">
    <property type="entry name" value="Papain-like_cys_pep_sf"/>
</dbReference>
<dbReference type="AlphaFoldDB" id="A0A2X0ICC9"/>
<evidence type="ECO:0000313" key="7">
    <source>
        <dbReference type="EMBL" id="RAG81243.1"/>
    </source>
</evidence>
<proteinExistence type="inferred from homology"/>
<dbReference type="PANTHER" id="PTHR47359">
    <property type="entry name" value="PEPTIDOGLYCAN DL-ENDOPEPTIDASE CWLO"/>
    <property type="match status" value="1"/>
</dbReference>
<evidence type="ECO:0000259" key="6">
    <source>
        <dbReference type="PROSITE" id="PS51935"/>
    </source>
</evidence>
<dbReference type="Gene3D" id="1.10.530.10">
    <property type="match status" value="1"/>
</dbReference>
<keyword evidence="5" id="KW-0732">Signal</keyword>
<evidence type="ECO:0000256" key="2">
    <source>
        <dbReference type="ARBA" id="ARBA00022670"/>
    </source>
</evidence>
<evidence type="ECO:0000256" key="5">
    <source>
        <dbReference type="SAM" id="SignalP"/>
    </source>
</evidence>
<dbReference type="PROSITE" id="PS51935">
    <property type="entry name" value="NLPC_P60"/>
    <property type="match status" value="1"/>
</dbReference>
<dbReference type="InterPro" id="IPR051794">
    <property type="entry name" value="PG_Endopeptidase_C40"/>
</dbReference>
<dbReference type="Pfam" id="PF00877">
    <property type="entry name" value="NLPC_P60"/>
    <property type="match status" value="1"/>
</dbReference>
<evidence type="ECO:0000256" key="3">
    <source>
        <dbReference type="ARBA" id="ARBA00022801"/>
    </source>
</evidence>
<dbReference type="GO" id="GO:0008234">
    <property type="term" value="F:cysteine-type peptidase activity"/>
    <property type="evidence" value="ECO:0007669"/>
    <property type="project" value="UniProtKB-KW"/>
</dbReference>
<evidence type="ECO:0000313" key="8">
    <source>
        <dbReference type="Proteomes" id="UP000248889"/>
    </source>
</evidence>
<gene>
    <name evidence="7" type="ORF">DN069_33870</name>
</gene>
<accession>A0A2X0ICC9</accession>
<dbReference type="GO" id="GO:0006508">
    <property type="term" value="P:proteolysis"/>
    <property type="evidence" value="ECO:0007669"/>
    <property type="project" value="UniProtKB-KW"/>
</dbReference>
<dbReference type="Proteomes" id="UP000248889">
    <property type="component" value="Unassembled WGS sequence"/>
</dbReference>
<sequence>MLVGLVALVGLSLMVLPLGLAASSSATTTGGSTAGVAGLPPVLGQAYTQAAAKVHDLVPACQGMRWEILAGIAEVETTQAAGHQISADGEITPPIYGPLLDGSGAGGNTTPVINTTAAELQLDAGTHYARALGLFQFMPTTWLSTGVNARSTSAAPDPDNAFDAALTAAVYLCGNGRDLTQPTELAAAILAYNHSDAYVQQVEAAIAQYDALAGATSAVPASGKAAIVLRAAMSQFGVPYSWGGGNAAGPTRGQCCSPGGQDGSTITGFDCSGLTLYAYAQVGITLPRTAAAQAGVGRRIPASAGLGALRPGDLIFYGYIPGDDASIYHVAIYAGSGMQVAAPRPGEGVLQQPVDLKSSTFAGGAQIL</sequence>
<protein>
    <submittedName>
        <fullName evidence="7">Glycoside hydrolase</fullName>
    </submittedName>
</protein>
<evidence type="ECO:0000256" key="4">
    <source>
        <dbReference type="ARBA" id="ARBA00022807"/>
    </source>
</evidence>
<dbReference type="EMBL" id="QKYN01000171">
    <property type="protein sequence ID" value="RAG81243.1"/>
    <property type="molecule type" value="Genomic_DNA"/>
</dbReference>
<dbReference type="SUPFAM" id="SSF53955">
    <property type="entry name" value="Lysozyme-like"/>
    <property type="match status" value="1"/>
</dbReference>
<dbReference type="PANTHER" id="PTHR47359:SF3">
    <property type="entry name" value="NLP_P60 DOMAIN-CONTAINING PROTEIN-RELATED"/>
    <property type="match status" value="1"/>
</dbReference>
<keyword evidence="4" id="KW-0788">Thiol protease</keyword>
<feature type="domain" description="NlpC/P60" evidence="6">
    <location>
        <begin position="222"/>
        <end position="368"/>
    </location>
</feature>
<feature type="signal peptide" evidence="5">
    <location>
        <begin position="1"/>
        <end position="26"/>
    </location>
</feature>
<organism evidence="7 8">
    <name type="scientific">Streptacidiphilus pinicola</name>
    <dbReference type="NCBI Taxonomy" id="2219663"/>
    <lineage>
        <taxon>Bacteria</taxon>
        <taxon>Bacillati</taxon>
        <taxon>Actinomycetota</taxon>
        <taxon>Actinomycetes</taxon>
        <taxon>Kitasatosporales</taxon>
        <taxon>Streptomycetaceae</taxon>
        <taxon>Streptacidiphilus</taxon>
    </lineage>
</organism>
<keyword evidence="8" id="KW-1185">Reference proteome</keyword>
<comment type="caution">
    <text evidence="7">The sequence shown here is derived from an EMBL/GenBank/DDBJ whole genome shotgun (WGS) entry which is preliminary data.</text>
</comment>
<evidence type="ECO:0000256" key="1">
    <source>
        <dbReference type="ARBA" id="ARBA00007074"/>
    </source>
</evidence>
<dbReference type="Gene3D" id="3.90.1720.10">
    <property type="entry name" value="endopeptidase domain like (from Nostoc punctiforme)"/>
    <property type="match status" value="1"/>
</dbReference>
<name>A0A2X0ICC9_9ACTN</name>
<keyword evidence="3 7" id="KW-0378">Hydrolase</keyword>
<dbReference type="SUPFAM" id="SSF54001">
    <property type="entry name" value="Cysteine proteinases"/>
    <property type="match status" value="1"/>
</dbReference>
<reference evidence="7 8" key="1">
    <citation type="submission" date="2018-06" db="EMBL/GenBank/DDBJ databases">
        <title>Streptacidiphilus pinicola sp. nov., isolated from pine grove soil.</title>
        <authorList>
            <person name="Roh S.G."/>
            <person name="Park S."/>
            <person name="Kim M.-K."/>
            <person name="Yun B.-R."/>
            <person name="Park J."/>
            <person name="Kim M.J."/>
            <person name="Kim Y.S."/>
            <person name="Kim S.B."/>
        </authorList>
    </citation>
    <scope>NUCLEOTIDE SEQUENCE [LARGE SCALE GENOMIC DNA]</scope>
    <source>
        <strain evidence="7 8">MMS16-CNU450</strain>
    </source>
</reference>
<comment type="similarity">
    <text evidence="1">Belongs to the peptidase C40 family.</text>
</comment>
<dbReference type="OrthoDB" id="5244330at2"/>
<keyword evidence="2" id="KW-0645">Protease</keyword>
<dbReference type="InterPro" id="IPR023346">
    <property type="entry name" value="Lysozyme-like_dom_sf"/>
</dbReference>